<organism evidence="2 3">
    <name type="scientific">Nonomuraea angiospora</name>
    <dbReference type="NCBI Taxonomy" id="46172"/>
    <lineage>
        <taxon>Bacteria</taxon>
        <taxon>Bacillati</taxon>
        <taxon>Actinomycetota</taxon>
        <taxon>Actinomycetes</taxon>
        <taxon>Streptosporangiales</taxon>
        <taxon>Streptosporangiaceae</taxon>
        <taxon>Nonomuraea</taxon>
    </lineage>
</organism>
<dbReference type="InterPro" id="IPR002734">
    <property type="entry name" value="RibDG_C"/>
</dbReference>
<dbReference type="InterPro" id="IPR024072">
    <property type="entry name" value="DHFR-like_dom_sf"/>
</dbReference>
<dbReference type="RefSeq" id="WP_192792345.1">
    <property type="nucleotide sequence ID" value="NZ_JADBEK010000001.1"/>
</dbReference>
<comment type="caution">
    <text evidence="2">The sequence shown here is derived from an EMBL/GenBank/DDBJ whole genome shotgun (WGS) entry which is preliminary data.</text>
</comment>
<gene>
    <name evidence="2" type="ORF">H4W80_011160</name>
</gene>
<name>A0ABR9MKA7_9ACTN</name>
<dbReference type="SUPFAM" id="SSF53597">
    <property type="entry name" value="Dihydrofolate reductase-like"/>
    <property type="match status" value="1"/>
</dbReference>
<reference evidence="2 3" key="1">
    <citation type="submission" date="2020-10" db="EMBL/GenBank/DDBJ databases">
        <title>Sequencing the genomes of 1000 actinobacteria strains.</title>
        <authorList>
            <person name="Klenk H.-P."/>
        </authorList>
    </citation>
    <scope>NUCLEOTIDE SEQUENCE [LARGE SCALE GENOMIC DNA]</scope>
    <source>
        <strain evidence="2 3">DSM 43173</strain>
    </source>
</reference>
<dbReference type="Gene3D" id="3.40.430.10">
    <property type="entry name" value="Dihydrofolate Reductase, subunit A"/>
    <property type="match status" value="1"/>
</dbReference>
<proteinExistence type="predicted"/>
<dbReference type="Proteomes" id="UP000633509">
    <property type="component" value="Unassembled WGS sequence"/>
</dbReference>
<dbReference type="Pfam" id="PF01872">
    <property type="entry name" value="RibD_C"/>
    <property type="match status" value="1"/>
</dbReference>
<protein>
    <submittedName>
        <fullName evidence="2">Dihydrofolate reductase</fullName>
    </submittedName>
</protein>
<sequence>MAKLVVCNIMSLDGFYAAADGNPLVLPMDAAFDAYNLERIQAAGSLLLGADSYRMFMGFWPAQADNPEASPVNQEFGGIYGRIEVSVVSDSLTDEDIAPWADRTTVVKRAEAEGWVKELKQRAGGDIVTFGSRITWNALLRAGLVDELHLVVGAKALGEGTPIFTQPVEGFTVEEVRRLDGSDNVLLRYARIG</sequence>
<evidence type="ECO:0000259" key="1">
    <source>
        <dbReference type="Pfam" id="PF01872"/>
    </source>
</evidence>
<keyword evidence="3" id="KW-1185">Reference proteome</keyword>
<feature type="domain" description="Bacterial bifunctional deaminase-reductase C-terminal" evidence="1">
    <location>
        <begin position="3"/>
        <end position="167"/>
    </location>
</feature>
<dbReference type="EMBL" id="JADBEK010000001">
    <property type="protein sequence ID" value="MBE1592902.1"/>
    <property type="molecule type" value="Genomic_DNA"/>
</dbReference>
<evidence type="ECO:0000313" key="3">
    <source>
        <dbReference type="Proteomes" id="UP000633509"/>
    </source>
</evidence>
<accession>A0ABR9MKA7</accession>
<evidence type="ECO:0000313" key="2">
    <source>
        <dbReference type="EMBL" id="MBE1592902.1"/>
    </source>
</evidence>